<name>A0ABT3P832_9ALTE</name>
<organism evidence="3 4">
    <name type="scientific">Alteromonas aquimaris</name>
    <dbReference type="NCBI Taxonomy" id="2998417"/>
    <lineage>
        <taxon>Bacteria</taxon>
        <taxon>Pseudomonadati</taxon>
        <taxon>Pseudomonadota</taxon>
        <taxon>Gammaproteobacteria</taxon>
        <taxon>Alteromonadales</taxon>
        <taxon>Alteromonadaceae</taxon>
        <taxon>Alteromonas/Salinimonas group</taxon>
        <taxon>Alteromonas</taxon>
    </lineage>
</organism>
<feature type="transmembrane region" description="Helical" evidence="1">
    <location>
        <begin position="245"/>
        <end position="267"/>
    </location>
</feature>
<evidence type="ECO:0000256" key="1">
    <source>
        <dbReference type="SAM" id="Phobius"/>
    </source>
</evidence>
<feature type="transmembrane region" description="Helical" evidence="1">
    <location>
        <begin position="99"/>
        <end position="116"/>
    </location>
</feature>
<evidence type="ECO:0000313" key="4">
    <source>
        <dbReference type="Proteomes" id="UP001142810"/>
    </source>
</evidence>
<sequence>MADHETWIKIIARTGYASKTVIYILLGIFVISSAISSFSAENPSQQTVFTKILQQPFGKYMLMAVIAGMVCYSIWRWLQTFLNTEELDMGKAKDMVMRIFLFISGIIYATGAYAAVKVLTGQSSDDGGSGQGSNSSESIASTLMEQSWGGYLVMALGIIIIIFAFIQFKHAYKADYMDKFVTSDMSSKEINASRKVGQLGYAARGVVYSLIGAFFIQAGWTNDPDEAGGLKEAFQSIMEQPFGDWALMAIGVGIAMFGVFCGFEAIYRQTAKKYNRANA</sequence>
<keyword evidence="1" id="KW-1133">Transmembrane helix</keyword>
<keyword evidence="4" id="KW-1185">Reference proteome</keyword>
<comment type="caution">
    <text evidence="3">The sequence shown here is derived from an EMBL/GenBank/DDBJ whole genome shotgun (WGS) entry which is preliminary data.</text>
</comment>
<evidence type="ECO:0000259" key="2">
    <source>
        <dbReference type="Pfam" id="PF06724"/>
    </source>
</evidence>
<feature type="transmembrane region" description="Helical" evidence="1">
    <location>
        <begin position="148"/>
        <end position="168"/>
    </location>
</feature>
<feature type="transmembrane region" description="Helical" evidence="1">
    <location>
        <begin position="21"/>
        <end position="40"/>
    </location>
</feature>
<dbReference type="Pfam" id="PF06724">
    <property type="entry name" value="DUF1206"/>
    <property type="match status" value="3"/>
</dbReference>
<gene>
    <name evidence="3" type="ORF">OPS25_10515</name>
</gene>
<dbReference type="Proteomes" id="UP001142810">
    <property type="component" value="Unassembled WGS sequence"/>
</dbReference>
<keyword evidence="1" id="KW-0472">Membrane</keyword>
<dbReference type="EMBL" id="JAPFRD010000011">
    <property type="protein sequence ID" value="MCW8108925.1"/>
    <property type="molecule type" value="Genomic_DNA"/>
</dbReference>
<protein>
    <submittedName>
        <fullName evidence="3">DUF1206 domain-containing protein</fullName>
    </submittedName>
</protein>
<dbReference type="RefSeq" id="WP_265617675.1">
    <property type="nucleotide sequence ID" value="NZ_JAPFRD010000011.1"/>
</dbReference>
<dbReference type="InterPro" id="IPR009597">
    <property type="entry name" value="DUF1206"/>
</dbReference>
<feature type="transmembrane region" description="Helical" evidence="1">
    <location>
        <begin position="60"/>
        <end position="78"/>
    </location>
</feature>
<feature type="domain" description="DUF1206" evidence="2">
    <location>
        <begin position="15"/>
        <end position="81"/>
    </location>
</feature>
<feature type="transmembrane region" description="Helical" evidence="1">
    <location>
        <begin position="201"/>
        <end position="220"/>
    </location>
</feature>
<feature type="domain" description="DUF1206" evidence="2">
    <location>
        <begin position="102"/>
        <end position="173"/>
    </location>
</feature>
<accession>A0ABT3P832</accession>
<feature type="domain" description="DUF1206" evidence="2">
    <location>
        <begin position="199"/>
        <end position="268"/>
    </location>
</feature>
<reference evidence="3" key="1">
    <citation type="submission" date="2022-11" db="EMBL/GenBank/DDBJ databases">
        <title>Alteromonas sp. nov., isolated from sea water of the Qingdao.</title>
        <authorList>
            <person name="Wang Q."/>
        </authorList>
    </citation>
    <scope>NUCLEOTIDE SEQUENCE</scope>
    <source>
        <strain evidence="3">ASW11-7</strain>
    </source>
</reference>
<proteinExistence type="predicted"/>
<keyword evidence="1" id="KW-0812">Transmembrane</keyword>
<evidence type="ECO:0000313" key="3">
    <source>
        <dbReference type="EMBL" id="MCW8108925.1"/>
    </source>
</evidence>